<dbReference type="SUPFAM" id="SSF54211">
    <property type="entry name" value="Ribosomal protein S5 domain 2-like"/>
    <property type="match status" value="1"/>
</dbReference>
<evidence type="ECO:0000313" key="7">
    <source>
        <dbReference type="EMBL" id="KAG6497468.1"/>
    </source>
</evidence>
<keyword evidence="4" id="KW-0067">ATP-binding</keyword>
<evidence type="ECO:0000256" key="5">
    <source>
        <dbReference type="SAM" id="MobiDB-lite"/>
    </source>
</evidence>
<dbReference type="GO" id="GO:0009507">
    <property type="term" value="C:chloroplast"/>
    <property type="evidence" value="ECO:0007669"/>
    <property type="project" value="TreeGrafter"/>
</dbReference>
<evidence type="ECO:0000256" key="4">
    <source>
        <dbReference type="ARBA" id="ARBA00022840"/>
    </source>
</evidence>
<feature type="domain" description="GHMP kinase N-terminal" evidence="6">
    <location>
        <begin position="158"/>
        <end position="235"/>
    </location>
</feature>
<dbReference type="GO" id="GO:0050515">
    <property type="term" value="F:4-(cytidine 5'-diphospho)-2-C-methyl-D-erythritol kinase activity"/>
    <property type="evidence" value="ECO:0007669"/>
    <property type="project" value="InterPro"/>
</dbReference>
<evidence type="ECO:0000256" key="1">
    <source>
        <dbReference type="ARBA" id="ARBA00022679"/>
    </source>
</evidence>
<dbReference type="PANTHER" id="PTHR43527">
    <property type="entry name" value="4-DIPHOSPHOCYTIDYL-2-C-METHYL-D-ERYTHRITOL KINASE, CHLOROPLASTIC"/>
    <property type="match status" value="1"/>
</dbReference>
<proteinExistence type="inferred from homology"/>
<feature type="region of interest" description="Disordered" evidence="5">
    <location>
        <begin position="1"/>
        <end position="45"/>
    </location>
</feature>
<gene>
    <name evidence="7" type="ORF">ZIOFF_045368</name>
</gene>
<protein>
    <recommendedName>
        <fullName evidence="6">GHMP kinase N-terminal domain-containing protein</fullName>
    </recommendedName>
</protein>
<evidence type="ECO:0000256" key="3">
    <source>
        <dbReference type="ARBA" id="ARBA00022777"/>
    </source>
</evidence>
<accession>A0A8J5KRS7</accession>
<dbReference type="Gene3D" id="3.30.230.10">
    <property type="match status" value="1"/>
</dbReference>
<feature type="compositionally biased region" description="Polar residues" evidence="5">
    <location>
        <begin position="1"/>
        <end position="18"/>
    </location>
</feature>
<keyword evidence="3" id="KW-0418">Kinase</keyword>
<dbReference type="GO" id="GO:0016114">
    <property type="term" value="P:terpenoid biosynthetic process"/>
    <property type="evidence" value="ECO:0007669"/>
    <property type="project" value="InterPro"/>
</dbReference>
<dbReference type="NCBIfam" id="TIGR00154">
    <property type="entry name" value="ispE"/>
    <property type="match status" value="1"/>
</dbReference>
<dbReference type="InterPro" id="IPR006204">
    <property type="entry name" value="GHMP_kinase_N_dom"/>
</dbReference>
<keyword evidence="8" id="KW-1185">Reference proteome</keyword>
<dbReference type="EMBL" id="JACMSC010000012">
    <property type="protein sequence ID" value="KAG6497468.1"/>
    <property type="molecule type" value="Genomic_DNA"/>
</dbReference>
<name>A0A8J5KRS7_ZINOF</name>
<sequence>MMMAISSSHRLFPSSSTSDGHKPFSRGTSLNLPRSSSSFDPRTTQVTVRRGQSLRIFASGSTPGRRQVEVVYDPDERLNRLADAVDDNAGLSRLSLFSPCKINVFLRITGKRADGFHDLASLFHVISLGDTIKFSLSPTKTKDRLSANVPGVPVDERNLIIKALNLYRKKTGTDNYFWIHLDKKVPTGAGLGGGSSNAATALWAANQFSGGLATEKELQEWSGEIGSDVPFFFSQGAAYCTGRGEVVEDIPRALPMDLPMVLIKPPEACSTAEIVSMLVSAFLWNESLKLENMQLTKHCSVGSGSTIVGIGSPEPPSFEPSSVIERVTICIIALSTDTGDCSFMLIETSTKVDGSYLRPSQFALDETDYSDIIVSAWSPIIRPWHVGNWKFQKIANIDRVVTVDGDSDDPLSSSSPRQRPLFANLIKLMLSSLLKPFLNLRSIKGSNKPVFPQLSHHSPAQVLKDFTHVHNLRIELPSGDVGTEEGVVLKWRAEFGSTLQKCVILGGTRVDQKPVSSELEASVEDNGSIPESFYTNGGLKLRVVWTISSLIAASTRHYLLRPIIRNHPTLKSLVLTDTDGQGTLCMGEEQLKEFREKPLAPLGSSNRTQVPASNMKLKYAPILELPGGMALQGATLVCIKPSSDGGSAANTRTETDAFISGAFDGPFKTAVKTLMKRRTYLLEMNGF</sequence>
<evidence type="ECO:0000259" key="6">
    <source>
        <dbReference type="Pfam" id="PF00288"/>
    </source>
</evidence>
<evidence type="ECO:0000256" key="2">
    <source>
        <dbReference type="ARBA" id="ARBA00022741"/>
    </source>
</evidence>
<dbReference type="PANTHER" id="PTHR43527:SF2">
    <property type="entry name" value="4-DIPHOSPHOCYTIDYL-2-C-METHYL-D-ERYTHRITOL KINASE, CHLOROPLASTIC"/>
    <property type="match status" value="1"/>
</dbReference>
<reference evidence="7 8" key="1">
    <citation type="submission" date="2020-08" db="EMBL/GenBank/DDBJ databases">
        <title>Plant Genome Project.</title>
        <authorList>
            <person name="Zhang R.-G."/>
        </authorList>
    </citation>
    <scope>NUCLEOTIDE SEQUENCE [LARGE SCALE GENOMIC DNA]</scope>
    <source>
        <tissue evidence="7">Rhizome</tissue>
    </source>
</reference>
<comment type="caution">
    <text evidence="7">The sequence shown here is derived from an EMBL/GenBank/DDBJ whole genome shotgun (WGS) entry which is preliminary data.</text>
</comment>
<dbReference type="InterPro" id="IPR004424">
    <property type="entry name" value="IspE"/>
</dbReference>
<keyword evidence="2" id="KW-0547">Nucleotide-binding</keyword>
<dbReference type="GO" id="GO:0005524">
    <property type="term" value="F:ATP binding"/>
    <property type="evidence" value="ECO:0007669"/>
    <property type="project" value="UniProtKB-KW"/>
</dbReference>
<dbReference type="InterPro" id="IPR020568">
    <property type="entry name" value="Ribosomal_Su5_D2-typ_SF"/>
</dbReference>
<dbReference type="AlphaFoldDB" id="A0A8J5KRS7"/>
<evidence type="ECO:0000313" key="8">
    <source>
        <dbReference type="Proteomes" id="UP000734854"/>
    </source>
</evidence>
<dbReference type="InterPro" id="IPR014721">
    <property type="entry name" value="Ribsml_uS5_D2-typ_fold_subgr"/>
</dbReference>
<dbReference type="FunFam" id="3.30.230.10:FF:000045">
    <property type="entry name" value="4-diphosphocytidyl-2-C-methyl-D-erythritol kinase, chloroplastic"/>
    <property type="match status" value="1"/>
</dbReference>
<dbReference type="HAMAP" id="MF_00061">
    <property type="entry name" value="IspE"/>
    <property type="match status" value="1"/>
</dbReference>
<feature type="compositionally biased region" description="Polar residues" evidence="5">
    <location>
        <begin position="26"/>
        <end position="45"/>
    </location>
</feature>
<dbReference type="Pfam" id="PF00288">
    <property type="entry name" value="GHMP_kinases_N"/>
    <property type="match status" value="1"/>
</dbReference>
<dbReference type="Proteomes" id="UP000734854">
    <property type="component" value="Unassembled WGS sequence"/>
</dbReference>
<keyword evidence="1" id="KW-0808">Transferase</keyword>
<organism evidence="7 8">
    <name type="scientific">Zingiber officinale</name>
    <name type="common">Ginger</name>
    <name type="synonym">Amomum zingiber</name>
    <dbReference type="NCBI Taxonomy" id="94328"/>
    <lineage>
        <taxon>Eukaryota</taxon>
        <taxon>Viridiplantae</taxon>
        <taxon>Streptophyta</taxon>
        <taxon>Embryophyta</taxon>
        <taxon>Tracheophyta</taxon>
        <taxon>Spermatophyta</taxon>
        <taxon>Magnoliopsida</taxon>
        <taxon>Liliopsida</taxon>
        <taxon>Zingiberales</taxon>
        <taxon>Zingiberaceae</taxon>
        <taxon>Zingiber</taxon>
    </lineage>
</organism>